<evidence type="ECO:0000256" key="1">
    <source>
        <dbReference type="SAM" id="MobiDB-lite"/>
    </source>
</evidence>
<dbReference type="AlphaFoldDB" id="A0A0F9KDP3"/>
<reference evidence="2" key="1">
    <citation type="journal article" date="2015" name="Nature">
        <title>Complex archaea that bridge the gap between prokaryotes and eukaryotes.</title>
        <authorList>
            <person name="Spang A."/>
            <person name="Saw J.H."/>
            <person name="Jorgensen S.L."/>
            <person name="Zaremba-Niedzwiedzka K."/>
            <person name="Martijn J."/>
            <person name="Lind A.E."/>
            <person name="van Eijk R."/>
            <person name="Schleper C."/>
            <person name="Guy L."/>
            <person name="Ettema T.J."/>
        </authorList>
    </citation>
    <scope>NUCLEOTIDE SEQUENCE</scope>
</reference>
<evidence type="ECO:0000313" key="2">
    <source>
        <dbReference type="EMBL" id="KKM80369.1"/>
    </source>
</evidence>
<dbReference type="EMBL" id="LAZR01008196">
    <property type="protein sequence ID" value="KKM80369.1"/>
    <property type="molecule type" value="Genomic_DNA"/>
</dbReference>
<proteinExistence type="predicted"/>
<feature type="region of interest" description="Disordered" evidence="1">
    <location>
        <begin position="209"/>
        <end position="241"/>
    </location>
</feature>
<name>A0A0F9KDP3_9ZZZZ</name>
<feature type="compositionally biased region" description="Basic and acidic residues" evidence="1">
    <location>
        <begin position="56"/>
        <end position="69"/>
    </location>
</feature>
<feature type="region of interest" description="Disordered" evidence="1">
    <location>
        <begin position="1"/>
        <end position="88"/>
    </location>
</feature>
<organism evidence="2">
    <name type="scientific">marine sediment metagenome</name>
    <dbReference type="NCBI Taxonomy" id="412755"/>
    <lineage>
        <taxon>unclassified sequences</taxon>
        <taxon>metagenomes</taxon>
        <taxon>ecological metagenomes</taxon>
    </lineage>
</organism>
<protein>
    <submittedName>
        <fullName evidence="2">Uncharacterized protein</fullName>
    </submittedName>
</protein>
<accession>A0A0F9KDP3</accession>
<sequence>MADELTTPAADDATGTPAAEDGSTGTPADPTDTHPLAPKIPDGVQKRINKAMRKQHGAERKAEELEKKLTTARASAPEDTGAEPVEDDFDTHGEFIRALTLHSDKKNIATIRDTVAEEVSRLQEEQTATNLERDAQAKFNRGRKEHKDFDEVALNNEVFTPAMKDAVMRSENADKLAYHLGSHPEVADRIAKMDPVTTAMELGRIEARLVGSTSRSTDKQPSGAPDPVVELGDGDEASKKLMDMTLPEYIKERGILPA</sequence>
<feature type="compositionally biased region" description="Low complexity" evidence="1">
    <location>
        <begin position="1"/>
        <end position="19"/>
    </location>
</feature>
<gene>
    <name evidence="2" type="ORF">LCGC14_1340540</name>
</gene>
<comment type="caution">
    <text evidence="2">The sequence shown here is derived from an EMBL/GenBank/DDBJ whole genome shotgun (WGS) entry which is preliminary data.</text>
</comment>